<reference evidence="1" key="1">
    <citation type="journal article" date="2021" name="Proc. Natl. Acad. Sci. U.S.A.">
        <title>Global biogeography of chemosynthetic symbionts reveals both localized and globally distributed symbiont groups. .</title>
        <authorList>
            <person name="Osvatic J.T."/>
            <person name="Wilkins L.G.E."/>
            <person name="Leibrecht L."/>
            <person name="Leray M."/>
            <person name="Zauner S."/>
            <person name="Polzin J."/>
            <person name="Camacho Y."/>
            <person name="Gros O."/>
            <person name="van Gils J.A."/>
            <person name="Eisen J.A."/>
            <person name="Petersen J.M."/>
            <person name="Yuen B."/>
        </authorList>
    </citation>
    <scope>NUCLEOTIDE SEQUENCE</scope>
    <source>
        <strain evidence="1">MAGclacostrist055</strain>
    </source>
</reference>
<sequence length="106" mass="12274">MTTNTTPDIRTDYWQEQIRAWQTFGQSQRAYCQANDLNYLRFGYWLRKFRQQAEWSEPTRSGFVPVTRAATATPGGLALVLPNGIELRGVNHDNLSLVEQLLNRWA</sequence>
<organism evidence="1 2">
    <name type="scientific">Candidatus Thiodiazotropha taylori</name>
    <dbReference type="NCBI Taxonomy" id="2792791"/>
    <lineage>
        <taxon>Bacteria</taxon>
        <taxon>Pseudomonadati</taxon>
        <taxon>Pseudomonadota</taxon>
        <taxon>Gammaproteobacteria</taxon>
        <taxon>Chromatiales</taxon>
        <taxon>Sedimenticolaceae</taxon>
        <taxon>Candidatus Thiodiazotropha</taxon>
    </lineage>
</organism>
<name>A0A9E4NQG6_9GAMM</name>
<evidence type="ECO:0000313" key="2">
    <source>
        <dbReference type="Proteomes" id="UP000886674"/>
    </source>
</evidence>
<protein>
    <submittedName>
        <fullName evidence="1">IS66 family insertion sequence element accessory protein TnpB</fullName>
    </submittedName>
</protein>
<dbReference type="EMBL" id="JAEPCR010000192">
    <property type="protein sequence ID" value="MCG7981067.1"/>
    <property type="molecule type" value="Genomic_DNA"/>
</dbReference>
<evidence type="ECO:0000313" key="1">
    <source>
        <dbReference type="EMBL" id="MCG7981067.1"/>
    </source>
</evidence>
<accession>A0A9E4NQG6</accession>
<comment type="caution">
    <text evidence="1">The sequence shown here is derived from an EMBL/GenBank/DDBJ whole genome shotgun (WGS) entry which is preliminary data.</text>
</comment>
<dbReference type="NCBIfam" id="NF047593">
    <property type="entry name" value="IS66_ISAeme5_TnpA"/>
    <property type="match status" value="1"/>
</dbReference>
<gene>
    <name evidence="1" type="ORF">JAY77_23340</name>
</gene>
<dbReference type="AlphaFoldDB" id="A0A9E4NQG6"/>
<dbReference type="Proteomes" id="UP000886674">
    <property type="component" value="Unassembled WGS sequence"/>
</dbReference>
<proteinExistence type="predicted"/>